<dbReference type="AlphaFoldDB" id="A0A9N9EAW7"/>
<keyword evidence="2" id="KW-1185">Reference proteome</keyword>
<accession>A0A9N9EAW7</accession>
<comment type="caution">
    <text evidence="1">The sequence shown here is derived from an EMBL/GenBank/DDBJ whole genome shotgun (WGS) entry which is preliminary data.</text>
</comment>
<dbReference type="Proteomes" id="UP000789831">
    <property type="component" value="Unassembled WGS sequence"/>
</dbReference>
<organism evidence="1 2">
    <name type="scientific">Ambispora gerdemannii</name>
    <dbReference type="NCBI Taxonomy" id="144530"/>
    <lineage>
        <taxon>Eukaryota</taxon>
        <taxon>Fungi</taxon>
        <taxon>Fungi incertae sedis</taxon>
        <taxon>Mucoromycota</taxon>
        <taxon>Glomeromycotina</taxon>
        <taxon>Glomeromycetes</taxon>
        <taxon>Archaeosporales</taxon>
        <taxon>Ambisporaceae</taxon>
        <taxon>Ambispora</taxon>
    </lineage>
</organism>
<evidence type="ECO:0000313" key="2">
    <source>
        <dbReference type="Proteomes" id="UP000789831"/>
    </source>
</evidence>
<feature type="non-terminal residue" evidence="1">
    <location>
        <position position="1"/>
    </location>
</feature>
<name>A0A9N9EAW7_9GLOM</name>
<proteinExistence type="predicted"/>
<reference evidence="1" key="1">
    <citation type="submission" date="2021-06" db="EMBL/GenBank/DDBJ databases">
        <authorList>
            <person name="Kallberg Y."/>
            <person name="Tangrot J."/>
            <person name="Rosling A."/>
        </authorList>
    </citation>
    <scope>NUCLEOTIDE SEQUENCE</scope>
    <source>
        <strain evidence="1">MT106</strain>
    </source>
</reference>
<dbReference type="EMBL" id="CAJVPL010007742">
    <property type="protein sequence ID" value="CAG8671077.1"/>
    <property type="molecule type" value="Genomic_DNA"/>
</dbReference>
<protein>
    <submittedName>
        <fullName evidence="1">8800_t:CDS:1</fullName>
    </submittedName>
</protein>
<sequence>ADANEVNKLIAPFFDAVVYQMELVNKCWLVQKYLNLAGDSKEVKQSIKDLPKTLATIIYNSVALRNELIGLVSAMKAISEDYKLFIEIFNDDDSKDLAITEYRRSIERS</sequence>
<evidence type="ECO:0000313" key="1">
    <source>
        <dbReference type="EMBL" id="CAG8671077.1"/>
    </source>
</evidence>
<gene>
    <name evidence="1" type="ORF">AGERDE_LOCUS12257</name>
</gene>